<reference evidence="1 2" key="1">
    <citation type="submission" date="2024-01" db="EMBL/GenBank/DDBJ databases">
        <title>A draft genome for a cacao thread blight-causing isolate of Paramarasmius palmivorus.</title>
        <authorList>
            <person name="Baruah I.K."/>
            <person name="Bukari Y."/>
            <person name="Amoako-Attah I."/>
            <person name="Meinhardt L.W."/>
            <person name="Bailey B.A."/>
            <person name="Cohen S.P."/>
        </authorList>
    </citation>
    <scope>NUCLEOTIDE SEQUENCE [LARGE SCALE GENOMIC DNA]</scope>
    <source>
        <strain evidence="1 2">GH-12</strain>
    </source>
</reference>
<dbReference type="AlphaFoldDB" id="A0AAW0CX45"/>
<name>A0AAW0CX45_9AGAR</name>
<evidence type="ECO:0000313" key="1">
    <source>
        <dbReference type="EMBL" id="KAK7043204.1"/>
    </source>
</evidence>
<dbReference type="InterPro" id="IPR052965">
    <property type="entry name" value="Pigment-catalase-like"/>
</dbReference>
<dbReference type="InterPro" id="IPR009078">
    <property type="entry name" value="Ferritin-like_SF"/>
</dbReference>
<dbReference type="PANTHER" id="PTHR31694:SF26">
    <property type="entry name" value="OS05G0151100 PROTEIN"/>
    <property type="match status" value="1"/>
</dbReference>
<proteinExistence type="predicted"/>
<accession>A0AAW0CX45</accession>
<protein>
    <recommendedName>
        <fullName evidence="3">Protein rds1</fullName>
    </recommendedName>
</protein>
<comment type="caution">
    <text evidence="1">The sequence shown here is derived from an EMBL/GenBank/DDBJ whole genome shotgun (WGS) entry which is preliminary data.</text>
</comment>
<keyword evidence="2" id="KW-1185">Reference proteome</keyword>
<dbReference type="CDD" id="cd00657">
    <property type="entry name" value="Ferritin_like"/>
    <property type="match status" value="1"/>
</dbReference>
<evidence type="ECO:0008006" key="3">
    <source>
        <dbReference type="Google" id="ProtNLM"/>
    </source>
</evidence>
<dbReference type="SUPFAM" id="SSF47240">
    <property type="entry name" value="Ferritin-like"/>
    <property type="match status" value="1"/>
</dbReference>
<dbReference type="InterPro" id="IPR012347">
    <property type="entry name" value="Ferritin-like"/>
</dbReference>
<dbReference type="Gene3D" id="1.20.1260.10">
    <property type="match status" value="1"/>
</dbReference>
<dbReference type="EMBL" id="JAYKXP010000029">
    <property type="protein sequence ID" value="KAK7043204.1"/>
    <property type="molecule type" value="Genomic_DNA"/>
</dbReference>
<dbReference type="PANTHER" id="PTHR31694">
    <property type="entry name" value="DESICCATION-LIKE PROTEIN"/>
    <property type="match status" value="1"/>
</dbReference>
<gene>
    <name evidence="1" type="ORF">VNI00_008558</name>
</gene>
<dbReference type="Pfam" id="PF13668">
    <property type="entry name" value="Ferritin_2"/>
    <property type="match status" value="1"/>
</dbReference>
<sequence>MAETTVRYGPSVQATSIHSTPTDVSVLNFALTLEHLETAFYSEGLTKYSDADFAAAGFKSDVRGWYQQILAHEKSHVETITAVLTQKLGAAPVSPCNYSFPLNDTKSFVTLSAAFETVGASAYTGALSMISDKEILTVAGEILSVEGRQSAWINSAPLGHNPWNGRFEIPLTMNEVFTIASTFIKSCPSSNPTLPVKPFPQLGLPGNARPGQNITLSFDQAGRTGDLFLVLFTADGPKSVSIAADKSVVLPSGDLRGTIFAIVSTEKDFADDSTTVAGPALLMIPFNENLTVV</sequence>
<organism evidence="1 2">
    <name type="scientific">Paramarasmius palmivorus</name>
    <dbReference type="NCBI Taxonomy" id="297713"/>
    <lineage>
        <taxon>Eukaryota</taxon>
        <taxon>Fungi</taxon>
        <taxon>Dikarya</taxon>
        <taxon>Basidiomycota</taxon>
        <taxon>Agaricomycotina</taxon>
        <taxon>Agaricomycetes</taxon>
        <taxon>Agaricomycetidae</taxon>
        <taxon>Agaricales</taxon>
        <taxon>Marasmiineae</taxon>
        <taxon>Marasmiaceae</taxon>
        <taxon>Paramarasmius</taxon>
    </lineage>
</organism>
<evidence type="ECO:0000313" key="2">
    <source>
        <dbReference type="Proteomes" id="UP001383192"/>
    </source>
</evidence>
<dbReference type="Proteomes" id="UP001383192">
    <property type="component" value="Unassembled WGS sequence"/>
</dbReference>